<dbReference type="RefSeq" id="XP_040762828.1">
    <property type="nucleotide sequence ID" value="XM_040906496.1"/>
</dbReference>
<dbReference type="EMBL" id="KV427632">
    <property type="protein sequence ID" value="KZT05088.1"/>
    <property type="molecule type" value="Genomic_DNA"/>
</dbReference>
<feature type="non-terminal residue" evidence="1">
    <location>
        <position position="77"/>
    </location>
</feature>
<dbReference type="AlphaFoldDB" id="A0A165DKK9"/>
<protein>
    <submittedName>
        <fullName evidence="1">Uncharacterized protein</fullName>
    </submittedName>
</protein>
<reference evidence="1 2" key="1">
    <citation type="journal article" date="2016" name="Mol. Biol. Evol.">
        <title>Comparative Genomics of Early-Diverging Mushroom-Forming Fungi Provides Insights into the Origins of Lignocellulose Decay Capabilities.</title>
        <authorList>
            <person name="Nagy L.G."/>
            <person name="Riley R."/>
            <person name="Tritt A."/>
            <person name="Adam C."/>
            <person name="Daum C."/>
            <person name="Floudas D."/>
            <person name="Sun H."/>
            <person name="Yadav J.S."/>
            <person name="Pangilinan J."/>
            <person name="Larsson K.H."/>
            <person name="Matsuura K."/>
            <person name="Barry K."/>
            <person name="Labutti K."/>
            <person name="Kuo R."/>
            <person name="Ohm R.A."/>
            <person name="Bhattacharya S.S."/>
            <person name="Shirouzu T."/>
            <person name="Yoshinaga Y."/>
            <person name="Martin F.M."/>
            <person name="Grigoriev I.V."/>
            <person name="Hibbett D.S."/>
        </authorList>
    </citation>
    <scope>NUCLEOTIDE SEQUENCE [LARGE SCALE GENOMIC DNA]</scope>
    <source>
        <strain evidence="1 2">93-53</strain>
    </source>
</reference>
<organism evidence="1 2">
    <name type="scientific">Laetiporus sulphureus 93-53</name>
    <dbReference type="NCBI Taxonomy" id="1314785"/>
    <lineage>
        <taxon>Eukaryota</taxon>
        <taxon>Fungi</taxon>
        <taxon>Dikarya</taxon>
        <taxon>Basidiomycota</taxon>
        <taxon>Agaricomycotina</taxon>
        <taxon>Agaricomycetes</taxon>
        <taxon>Polyporales</taxon>
        <taxon>Laetiporus</taxon>
    </lineage>
</organism>
<name>A0A165DKK9_9APHY</name>
<dbReference type="InParanoid" id="A0A165DKK9"/>
<evidence type="ECO:0000313" key="2">
    <source>
        <dbReference type="Proteomes" id="UP000076871"/>
    </source>
</evidence>
<proteinExistence type="predicted"/>
<sequence length="77" mass="8164">MRVDMPGAGCRTIISVSLLTVYLCMFEPGAKLMQDQFAASIALTLTELTIIDANNAAPDRLLCTVTARCAASVANKT</sequence>
<keyword evidence="2" id="KW-1185">Reference proteome</keyword>
<dbReference type="Proteomes" id="UP000076871">
    <property type="component" value="Unassembled WGS sequence"/>
</dbReference>
<evidence type="ECO:0000313" key="1">
    <source>
        <dbReference type="EMBL" id="KZT05088.1"/>
    </source>
</evidence>
<dbReference type="GeneID" id="63823525"/>
<accession>A0A165DKK9</accession>
<gene>
    <name evidence="1" type="ORF">LAESUDRAFT_702670</name>
</gene>